<dbReference type="AlphaFoldDB" id="A0A923L8B9"/>
<evidence type="ECO:0000256" key="6">
    <source>
        <dbReference type="SAM" id="Phobius"/>
    </source>
</evidence>
<sequence>MESNKFVKGALILTLAGVISKVLSAGYRIPLQNLTGDIGFYIYQQIYPIIGIILILALYGFPTAISKLTAETEDISMKYFMLPILTILFGICGMFALLLYINADEMALFVGDEQLTTGYQVASLLWIVIPFTALLRGIFQGKSEMKSTAYSQLGEQISRVSIIIGIACLIAIYGLDVYWVGIFAGVAAIVGSVIAFLILIFFFVKNKPVKKVIGPVPWRYYSKTIIVYGFIAALSHMILLIIQFADSFTVVPGLIESGLSDQEAMEAKGVFDRGQPLIQIGAVLGSSFGLALIPSITIGMQSLDQAPIRAHITSSLKISFYLAWGASIGLIFLFPETNRLLYQDNQGEVALMILMVAVLLSAMVITASSILQGLGFIKWTALYIAMAFIVKWVMNTLLVPYWGIIGSAIGTVASLLFLAICTIRKLKKNSHHVFSINWKAFMIANSSMVAFLVIADWLLPTESFSRLALLFTVLMLSGVGAVIYLVLLVRFKAFTDKEIELIPFGKRLTGR</sequence>
<dbReference type="PANTHER" id="PTHR30250">
    <property type="entry name" value="PST FAMILY PREDICTED COLANIC ACID TRANSPORTER"/>
    <property type="match status" value="1"/>
</dbReference>
<name>A0A923L8B9_9BACI</name>
<feature type="transmembrane region" description="Helical" evidence="6">
    <location>
        <begin position="467"/>
        <end position="489"/>
    </location>
</feature>
<dbReference type="InterPro" id="IPR024923">
    <property type="entry name" value="PG_synth_SpoVB"/>
</dbReference>
<keyword evidence="2" id="KW-1003">Cell membrane</keyword>
<keyword evidence="4 6" id="KW-1133">Transmembrane helix</keyword>
<organism evidence="7 8">
    <name type="scientific">Ornithinibacillus hominis</name>
    <dbReference type="NCBI Taxonomy" id="2763055"/>
    <lineage>
        <taxon>Bacteria</taxon>
        <taxon>Bacillati</taxon>
        <taxon>Bacillota</taxon>
        <taxon>Bacilli</taxon>
        <taxon>Bacillales</taxon>
        <taxon>Bacillaceae</taxon>
        <taxon>Ornithinibacillus</taxon>
    </lineage>
</organism>
<comment type="subcellular location">
    <subcellularLocation>
        <location evidence="1">Cell membrane</location>
        <topology evidence="1">Multi-pass membrane protein</topology>
    </subcellularLocation>
</comment>
<evidence type="ECO:0000256" key="2">
    <source>
        <dbReference type="ARBA" id="ARBA00022475"/>
    </source>
</evidence>
<feature type="transmembrane region" description="Helical" evidence="6">
    <location>
        <begin position="40"/>
        <end position="59"/>
    </location>
</feature>
<feature type="transmembrane region" description="Helical" evidence="6">
    <location>
        <begin position="318"/>
        <end position="337"/>
    </location>
</feature>
<keyword evidence="5 6" id="KW-0472">Membrane</keyword>
<feature type="transmembrane region" description="Helical" evidence="6">
    <location>
        <begin position="400"/>
        <end position="424"/>
    </location>
</feature>
<feature type="transmembrane region" description="Helical" evidence="6">
    <location>
        <begin position="121"/>
        <end position="139"/>
    </location>
</feature>
<dbReference type="RefSeq" id="WP_186871119.1">
    <property type="nucleotide sequence ID" value="NZ_JACOOL010000015.1"/>
</dbReference>
<keyword evidence="8" id="KW-1185">Reference proteome</keyword>
<dbReference type="InterPro" id="IPR002797">
    <property type="entry name" value="Polysacc_synth"/>
</dbReference>
<feature type="transmembrane region" description="Helical" evidence="6">
    <location>
        <begin position="160"/>
        <end position="180"/>
    </location>
</feature>
<feature type="transmembrane region" description="Helical" evidence="6">
    <location>
        <begin position="186"/>
        <end position="204"/>
    </location>
</feature>
<gene>
    <name evidence="7" type="ORF">H8S33_16665</name>
</gene>
<dbReference type="PANTHER" id="PTHR30250:SF29">
    <property type="entry name" value="POLYSACCHARIDE BIOSYNTHESIS PROTEIN C-TERMINAL DOMAIN-CONTAINING PROTEIN"/>
    <property type="match status" value="1"/>
</dbReference>
<feature type="transmembrane region" description="Helical" evidence="6">
    <location>
        <begin position="349"/>
        <end position="371"/>
    </location>
</feature>
<feature type="transmembrane region" description="Helical" evidence="6">
    <location>
        <begin position="277"/>
        <end position="298"/>
    </location>
</feature>
<evidence type="ECO:0000256" key="1">
    <source>
        <dbReference type="ARBA" id="ARBA00004651"/>
    </source>
</evidence>
<dbReference type="CDD" id="cd13124">
    <property type="entry name" value="MATE_SpoVB_like"/>
    <property type="match status" value="1"/>
</dbReference>
<evidence type="ECO:0000256" key="4">
    <source>
        <dbReference type="ARBA" id="ARBA00022989"/>
    </source>
</evidence>
<feature type="transmembrane region" description="Helical" evidence="6">
    <location>
        <begin position="436"/>
        <end position="455"/>
    </location>
</feature>
<dbReference type="GO" id="GO:0005886">
    <property type="term" value="C:plasma membrane"/>
    <property type="evidence" value="ECO:0007669"/>
    <property type="project" value="UniProtKB-SubCell"/>
</dbReference>
<protein>
    <submittedName>
        <fullName evidence="7">Polysaccharide biosynthesis protein</fullName>
    </submittedName>
</protein>
<evidence type="ECO:0000313" key="7">
    <source>
        <dbReference type="EMBL" id="MBC5638412.1"/>
    </source>
</evidence>
<accession>A0A923L8B9</accession>
<dbReference type="Pfam" id="PF01943">
    <property type="entry name" value="Polysacc_synt"/>
    <property type="match status" value="1"/>
</dbReference>
<evidence type="ECO:0000256" key="3">
    <source>
        <dbReference type="ARBA" id="ARBA00022692"/>
    </source>
</evidence>
<comment type="caution">
    <text evidence="7">The sequence shown here is derived from an EMBL/GenBank/DDBJ whole genome shotgun (WGS) entry which is preliminary data.</text>
</comment>
<evidence type="ECO:0000313" key="8">
    <source>
        <dbReference type="Proteomes" id="UP000637359"/>
    </source>
</evidence>
<keyword evidence="3 6" id="KW-0812">Transmembrane</keyword>
<feature type="transmembrane region" description="Helical" evidence="6">
    <location>
        <begin position="376"/>
        <end position="394"/>
    </location>
</feature>
<dbReference type="InterPro" id="IPR050833">
    <property type="entry name" value="Poly_Biosynth_Transport"/>
</dbReference>
<feature type="transmembrane region" description="Helical" evidence="6">
    <location>
        <begin position="225"/>
        <end position="245"/>
    </location>
</feature>
<proteinExistence type="predicted"/>
<feature type="transmembrane region" description="Helical" evidence="6">
    <location>
        <begin position="80"/>
        <end position="101"/>
    </location>
</feature>
<dbReference type="EMBL" id="JACOOL010000015">
    <property type="protein sequence ID" value="MBC5638412.1"/>
    <property type="molecule type" value="Genomic_DNA"/>
</dbReference>
<dbReference type="PIRSF" id="PIRSF038958">
    <property type="entry name" value="PG_synth_SpoVB"/>
    <property type="match status" value="1"/>
</dbReference>
<evidence type="ECO:0000256" key="5">
    <source>
        <dbReference type="ARBA" id="ARBA00023136"/>
    </source>
</evidence>
<dbReference type="Proteomes" id="UP000637359">
    <property type="component" value="Unassembled WGS sequence"/>
</dbReference>
<reference evidence="7" key="1">
    <citation type="submission" date="2020-08" db="EMBL/GenBank/DDBJ databases">
        <title>Genome public.</title>
        <authorList>
            <person name="Liu C."/>
            <person name="Sun Q."/>
        </authorList>
    </citation>
    <scope>NUCLEOTIDE SEQUENCE</scope>
    <source>
        <strain evidence="7">BX22</strain>
    </source>
</reference>